<comment type="subcellular location">
    <subcellularLocation>
        <location evidence="1">Cytoplasm</location>
    </subcellularLocation>
</comment>
<dbReference type="InterPro" id="IPR011708">
    <property type="entry name" value="DNA_pol3_alpha_NTPase_dom"/>
</dbReference>
<evidence type="ECO:0000313" key="14">
    <source>
        <dbReference type="EMBL" id="ROR01844.1"/>
    </source>
</evidence>
<dbReference type="InterPro" id="IPR016195">
    <property type="entry name" value="Pol/histidinol_Pase-like"/>
</dbReference>
<evidence type="ECO:0000313" key="15">
    <source>
        <dbReference type="Proteomes" id="UP000276223"/>
    </source>
</evidence>
<evidence type="ECO:0000256" key="7">
    <source>
        <dbReference type="ARBA" id="ARBA00049244"/>
    </source>
</evidence>
<dbReference type="InterPro" id="IPR004805">
    <property type="entry name" value="DnaE2/DnaE/PolC"/>
</dbReference>
<accession>A0A3N1VG82</accession>
<keyword evidence="4" id="KW-0548">Nucleotidyltransferase</keyword>
<feature type="domain" description="DNA polymerase helix-hairpin-helix motif" evidence="12">
    <location>
        <begin position="737"/>
        <end position="824"/>
    </location>
</feature>
<proteinExistence type="predicted"/>
<evidence type="ECO:0000256" key="3">
    <source>
        <dbReference type="ARBA" id="ARBA00022679"/>
    </source>
</evidence>
<dbReference type="Pfam" id="PF14579">
    <property type="entry name" value="HHH_6"/>
    <property type="match status" value="1"/>
</dbReference>
<evidence type="ECO:0000256" key="5">
    <source>
        <dbReference type="ARBA" id="ARBA00022705"/>
    </source>
</evidence>
<dbReference type="Gene3D" id="1.10.150.870">
    <property type="match status" value="1"/>
</dbReference>
<evidence type="ECO:0000256" key="6">
    <source>
        <dbReference type="ARBA" id="ARBA00022932"/>
    </source>
</evidence>
<dbReference type="GO" id="GO:0003887">
    <property type="term" value="F:DNA-directed DNA polymerase activity"/>
    <property type="evidence" value="ECO:0007669"/>
    <property type="project" value="UniProtKB-KW"/>
</dbReference>
<keyword evidence="3" id="KW-0808">Transferase</keyword>
<dbReference type="RefSeq" id="WP_123289529.1">
    <property type="nucleotide sequence ID" value="NZ_RJVA01000010.1"/>
</dbReference>
<dbReference type="SUPFAM" id="SSF89550">
    <property type="entry name" value="PHP domain-like"/>
    <property type="match status" value="1"/>
</dbReference>
<dbReference type="CDD" id="cd07431">
    <property type="entry name" value="PHP_PolIIIA"/>
    <property type="match status" value="1"/>
</dbReference>
<dbReference type="InterPro" id="IPR029460">
    <property type="entry name" value="DNAPol_HHH"/>
</dbReference>
<evidence type="ECO:0000259" key="9">
    <source>
        <dbReference type="Pfam" id="PF01336"/>
    </source>
</evidence>
<dbReference type="GO" id="GO:0003676">
    <property type="term" value="F:nucleic acid binding"/>
    <property type="evidence" value="ECO:0007669"/>
    <property type="project" value="InterPro"/>
</dbReference>
<protein>
    <recommendedName>
        <fullName evidence="2">DNA-directed DNA polymerase</fullName>
        <ecNumber evidence="2">2.7.7.7</ecNumber>
    </recommendedName>
</protein>
<dbReference type="Pfam" id="PF02811">
    <property type="entry name" value="PHP"/>
    <property type="match status" value="1"/>
</dbReference>
<dbReference type="Pfam" id="PF01336">
    <property type="entry name" value="tRNA_anti-codon"/>
    <property type="match status" value="1"/>
</dbReference>
<dbReference type="NCBIfam" id="TIGR00594">
    <property type="entry name" value="polc"/>
    <property type="match status" value="1"/>
</dbReference>
<evidence type="ECO:0000256" key="4">
    <source>
        <dbReference type="ARBA" id="ARBA00022695"/>
    </source>
</evidence>
<evidence type="ECO:0000256" key="1">
    <source>
        <dbReference type="ARBA" id="ARBA00004496"/>
    </source>
</evidence>
<dbReference type="Gene3D" id="3.20.20.140">
    <property type="entry name" value="Metal-dependent hydrolases"/>
    <property type="match status" value="2"/>
</dbReference>
<evidence type="ECO:0000259" key="12">
    <source>
        <dbReference type="Pfam" id="PF14579"/>
    </source>
</evidence>
<dbReference type="CDD" id="cd04485">
    <property type="entry name" value="DnaE_OBF"/>
    <property type="match status" value="1"/>
</dbReference>
<dbReference type="InterPro" id="IPR041931">
    <property type="entry name" value="DNA_pol3_alpha_thumb_dom"/>
</dbReference>
<evidence type="ECO:0000256" key="8">
    <source>
        <dbReference type="SAM" id="MobiDB-lite"/>
    </source>
</evidence>
<dbReference type="Gene3D" id="1.10.10.1600">
    <property type="entry name" value="Bacterial DNA polymerase III alpha subunit, thumb domain"/>
    <property type="match status" value="1"/>
</dbReference>
<dbReference type="GO" id="GO:0006260">
    <property type="term" value="P:DNA replication"/>
    <property type="evidence" value="ECO:0007669"/>
    <property type="project" value="UniProtKB-KW"/>
</dbReference>
<dbReference type="EMBL" id="RJVA01000010">
    <property type="protein sequence ID" value="ROR01844.1"/>
    <property type="molecule type" value="Genomic_DNA"/>
</dbReference>
<organism evidence="14 15">
    <name type="scientific">Desulfosoma caldarium</name>
    <dbReference type="NCBI Taxonomy" id="610254"/>
    <lineage>
        <taxon>Bacteria</taxon>
        <taxon>Pseudomonadati</taxon>
        <taxon>Thermodesulfobacteriota</taxon>
        <taxon>Syntrophobacteria</taxon>
        <taxon>Syntrophobacterales</taxon>
        <taxon>Syntrophobacteraceae</taxon>
        <taxon>Desulfosoma</taxon>
    </lineage>
</organism>
<evidence type="ECO:0000256" key="2">
    <source>
        <dbReference type="ARBA" id="ARBA00012417"/>
    </source>
</evidence>
<feature type="compositionally biased region" description="Polar residues" evidence="8">
    <location>
        <begin position="840"/>
        <end position="852"/>
    </location>
</feature>
<gene>
    <name evidence="14" type="ORF">EDC27_1037</name>
</gene>
<dbReference type="OrthoDB" id="9803237at2"/>
<dbReference type="Pfam" id="PF07733">
    <property type="entry name" value="DNA_pol3_alpha"/>
    <property type="match status" value="1"/>
</dbReference>
<sequence length="1062" mass="119380">MLWVVHTFYSFMRGVSSPEMLCRRAAERGHKAVLCADRNGFYGLMRFLSAARREGLAPVVGVHLVHEGRHVLALAKDFTGYERLCALVTRLHLDSGFSLERDCAHGGAHVAMVSADEAFLKAVRSRVETYAAVLPGPAGRRTLRMAKEMKVPAVAVHPVYFADPEDFSLHRLVRAIDTNRTLSTLDPRELASSEAWLKPVEAAARHFPHCPEAVSNAETLLRQCFTDWSRFETVFPAYGNGSEDGFDVLVRRCRKGVRWRYGRSFPELEQRLAAELELIHAKGYVDYFLVVADIVGRRPMHCGRGSAAASLVSYLLGITHVDPLEHQLVFERFLNPHRQDHPDIDVDFPWDERDELLKEVEQIYGAERFAMVANHVGFGARAAVRETAKVYGVPAADIAEVSRRLSGWTRPERIEARVRSHPAFRGFSLNPPWPEILRLAARLEGLPRHVSVHCGGIVLAPDRVDRRVPVQRAAKGVRIIQWDKDQAEEGGLVKIDLLGNRSLGVIRDALNMVAENTGRRIDYASLNPLDDPQTQGLLARGDTMGVFYVESPAMRQLQQKTRRGDFAHLVIHSSIIRPAANRYIHAYIERLHGKPWEPLHPDLKDLLEETYGILVYQEHVVLCAMALAGFQWAEADGLRKVLSKKSREQIEDYRRRFEDGCRRRGVAEDVVQSLWEMFTSFAGYSFCKPHSASYALVSFKSAWLKVHYPAEFMAAVLANGGGYYTSFAYISEARRMGLKVLGPDVNASRWKCWGKDRTVRLGLQMLQGIRRDTVDRLLEERVRNGPFASLDDLWRRVPLTASDAVVLAKSGALDSVARPLNRAQLLWWIYARCGSARSPSNDGGSNMFSPNSWIPRPQGARGETLGREDRHRPVPFPHPYGDVSKNPRVAPLAVASPSVFAGSRAAPLGNKLFDAVEGRTLRKGKTGVPDLPPPEAAMLWRQEQEALGFVLSTHPLVCHEEAYRKRPRPWVRAQDLAQWVGRTVWVKGWPITRKEVVTQHGDPMAFVSFEDETAIYETVFFPDAYRRFCQSLGWERPYALRGTVDASFGAVSLSVSHLEAVA</sequence>
<feature type="domain" description="OB" evidence="9">
    <location>
        <begin position="984"/>
        <end position="1059"/>
    </location>
</feature>
<dbReference type="InterPro" id="IPR004365">
    <property type="entry name" value="NA-bd_OB_tRNA"/>
</dbReference>
<keyword evidence="6" id="KW-0239">DNA-directed DNA polymerase</keyword>
<dbReference type="Proteomes" id="UP000276223">
    <property type="component" value="Unassembled WGS sequence"/>
</dbReference>
<name>A0A3N1VG82_9BACT</name>
<evidence type="ECO:0000259" key="13">
    <source>
        <dbReference type="Pfam" id="PF17657"/>
    </source>
</evidence>
<dbReference type="GO" id="GO:0008408">
    <property type="term" value="F:3'-5' exonuclease activity"/>
    <property type="evidence" value="ECO:0007669"/>
    <property type="project" value="InterPro"/>
</dbReference>
<feature type="domain" description="DNA polymerase III alpha subunit finger" evidence="13">
    <location>
        <begin position="503"/>
        <end position="664"/>
    </location>
</feature>
<dbReference type="AlphaFoldDB" id="A0A3N1VG82"/>
<keyword evidence="15" id="KW-1185">Reference proteome</keyword>
<evidence type="ECO:0000259" key="11">
    <source>
        <dbReference type="Pfam" id="PF07733"/>
    </source>
</evidence>
<comment type="caution">
    <text evidence="14">The sequence shown here is derived from an EMBL/GenBank/DDBJ whole genome shotgun (WGS) entry which is preliminary data.</text>
</comment>
<reference evidence="14 15" key="1">
    <citation type="submission" date="2018-11" db="EMBL/GenBank/DDBJ databases">
        <title>Genomic Encyclopedia of Type Strains, Phase IV (KMG-IV): sequencing the most valuable type-strain genomes for metagenomic binning, comparative biology and taxonomic classification.</title>
        <authorList>
            <person name="Goeker M."/>
        </authorList>
    </citation>
    <scope>NUCLEOTIDE SEQUENCE [LARGE SCALE GENOMIC DNA]</scope>
    <source>
        <strain evidence="14 15">DSM 22027</strain>
    </source>
</reference>
<dbReference type="EC" id="2.7.7.7" evidence="2"/>
<comment type="catalytic activity">
    <reaction evidence="7">
        <text>DNA(n) + a 2'-deoxyribonucleoside 5'-triphosphate = DNA(n+1) + diphosphate</text>
        <dbReference type="Rhea" id="RHEA:22508"/>
        <dbReference type="Rhea" id="RHEA-COMP:17339"/>
        <dbReference type="Rhea" id="RHEA-COMP:17340"/>
        <dbReference type="ChEBI" id="CHEBI:33019"/>
        <dbReference type="ChEBI" id="CHEBI:61560"/>
        <dbReference type="ChEBI" id="CHEBI:173112"/>
        <dbReference type="EC" id="2.7.7.7"/>
    </reaction>
</comment>
<feature type="domain" description="PHP" evidence="10">
    <location>
        <begin position="5"/>
        <end position="95"/>
    </location>
</feature>
<evidence type="ECO:0000259" key="10">
    <source>
        <dbReference type="Pfam" id="PF02811"/>
    </source>
</evidence>
<dbReference type="InterPro" id="IPR040982">
    <property type="entry name" value="DNA_pol3_finger"/>
</dbReference>
<keyword evidence="5" id="KW-0235">DNA replication</keyword>
<dbReference type="Pfam" id="PF17657">
    <property type="entry name" value="DNA_pol3_finger"/>
    <property type="match status" value="1"/>
</dbReference>
<dbReference type="InterPro" id="IPR004013">
    <property type="entry name" value="PHP_dom"/>
</dbReference>
<feature type="region of interest" description="Disordered" evidence="8">
    <location>
        <begin position="840"/>
        <end position="868"/>
    </location>
</feature>
<dbReference type="GO" id="GO:0005737">
    <property type="term" value="C:cytoplasm"/>
    <property type="evidence" value="ECO:0007669"/>
    <property type="project" value="UniProtKB-SubCell"/>
</dbReference>
<feature type="domain" description="Bacterial DNA polymerase III alpha subunit NTPase" evidence="11">
    <location>
        <begin position="248"/>
        <end position="499"/>
    </location>
</feature>
<dbReference type="PANTHER" id="PTHR32294">
    <property type="entry name" value="DNA POLYMERASE III SUBUNIT ALPHA"/>
    <property type="match status" value="1"/>
</dbReference>